<comment type="subcellular location">
    <subcellularLocation>
        <location evidence="1">Cytoplasm</location>
        <location evidence="1">Cytosol</location>
    </subcellularLocation>
</comment>
<feature type="domain" description="Uroporphyrinogen decarboxylase (URO-D)" evidence="14">
    <location>
        <begin position="142"/>
        <end position="158"/>
    </location>
</feature>
<keyword evidence="16" id="KW-1185">Reference proteome</keyword>
<comment type="function">
    <text evidence="10">Catalyzes the decarboxylation of four acetate groups of uroporphyrinogen-III to yield coproporphyrinogen-III.</text>
</comment>
<dbReference type="InterPro" id="IPR000257">
    <property type="entry name" value="Uroporphyrinogen_deCOase"/>
</dbReference>
<dbReference type="GO" id="GO:0006782">
    <property type="term" value="P:protoporphyrinogen IX biosynthetic process"/>
    <property type="evidence" value="ECO:0007669"/>
    <property type="project" value="UniProtKB-UniRule"/>
</dbReference>
<name>A0A369KV22_9BACT</name>
<dbReference type="InterPro" id="IPR038071">
    <property type="entry name" value="UROD/MetE-like_sf"/>
</dbReference>
<comment type="catalytic activity">
    <reaction evidence="10 11">
        <text>uroporphyrinogen III + 4 H(+) = coproporphyrinogen III + 4 CO2</text>
        <dbReference type="Rhea" id="RHEA:19865"/>
        <dbReference type="ChEBI" id="CHEBI:15378"/>
        <dbReference type="ChEBI" id="CHEBI:16526"/>
        <dbReference type="ChEBI" id="CHEBI:57308"/>
        <dbReference type="ChEBI" id="CHEBI:57309"/>
        <dbReference type="EC" id="4.1.1.37"/>
    </reaction>
</comment>
<dbReference type="Proteomes" id="UP000253934">
    <property type="component" value="Unassembled WGS sequence"/>
</dbReference>
<dbReference type="NCBIfam" id="TIGR01464">
    <property type="entry name" value="hemE"/>
    <property type="match status" value="1"/>
</dbReference>
<comment type="pathway">
    <text evidence="2 10 11">Porphyrin-containing compound metabolism; protoporphyrin-IX biosynthesis; coproporphyrinogen-III from 5-aminolevulinate: step 4/4.</text>
</comment>
<feature type="binding site" evidence="10">
    <location>
        <begin position="23"/>
        <end position="27"/>
    </location>
    <ligand>
        <name>substrate</name>
    </ligand>
</feature>
<dbReference type="InterPro" id="IPR006361">
    <property type="entry name" value="Uroporphyrinogen_deCO2ase_HemE"/>
</dbReference>
<keyword evidence="7 10" id="KW-0210">Decarboxylase</keyword>
<feature type="binding site" evidence="10">
    <location>
        <position position="154"/>
    </location>
    <ligand>
        <name>substrate</name>
    </ligand>
</feature>
<dbReference type="CDD" id="cd00717">
    <property type="entry name" value="URO-D"/>
    <property type="match status" value="1"/>
</dbReference>
<evidence type="ECO:0000256" key="7">
    <source>
        <dbReference type="ARBA" id="ARBA00022793"/>
    </source>
</evidence>
<dbReference type="FunFam" id="3.20.20.210:FF:000008">
    <property type="entry name" value="Uroporphyrinogen decarboxylase"/>
    <property type="match status" value="1"/>
</dbReference>
<comment type="caution">
    <text evidence="15">The sequence shown here is derived from an EMBL/GenBank/DDBJ whole genome shotgun (WGS) entry which is preliminary data.</text>
</comment>
<feature type="binding site" evidence="10">
    <location>
        <position position="211"/>
    </location>
    <ligand>
        <name>substrate</name>
    </ligand>
</feature>
<evidence type="ECO:0000256" key="3">
    <source>
        <dbReference type="ARBA" id="ARBA00009935"/>
    </source>
</evidence>
<reference evidence="15" key="1">
    <citation type="submission" date="2018-04" db="EMBL/GenBank/DDBJ databases">
        <title>Draft genome sequence of the Candidatus Spirobacillus cienkowskii, a pathogen of freshwater Daphnia species, reconstructed from hemolymph metagenomic reads.</title>
        <authorList>
            <person name="Bresciani L."/>
            <person name="Lemos L.N."/>
            <person name="Wale N."/>
            <person name="Lin J.Y."/>
            <person name="Fernandes G.R."/>
            <person name="Duffy M.A."/>
            <person name="Rodrigues J.M."/>
        </authorList>
    </citation>
    <scope>NUCLEOTIDE SEQUENCE [LARGE SCALE GENOMIC DNA]</scope>
    <source>
        <strain evidence="15">Binning01</strain>
    </source>
</reference>
<keyword evidence="6 10" id="KW-0963">Cytoplasm</keyword>
<dbReference type="PROSITE" id="PS00907">
    <property type="entry name" value="UROD_2"/>
    <property type="match status" value="1"/>
</dbReference>
<evidence type="ECO:0000256" key="2">
    <source>
        <dbReference type="ARBA" id="ARBA00004804"/>
    </source>
</evidence>
<proteinExistence type="inferred from homology"/>
<comment type="caution">
    <text evidence="10">Lacks conserved residue(s) required for the propagation of feature annotation.</text>
</comment>
<dbReference type="SUPFAM" id="SSF51726">
    <property type="entry name" value="UROD/MetE-like"/>
    <property type="match status" value="1"/>
</dbReference>
<keyword evidence="9 10" id="KW-0627">Porphyrin biosynthesis</keyword>
<evidence type="ECO:0000256" key="6">
    <source>
        <dbReference type="ARBA" id="ARBA00022490"/>
    </source>
</evidence>
<evidence type="ECO:0000313" key="16">
    <source>
        <dbReference type="Proteomes" id="UP000253934"/>
    </source>
</evidence>
<feature type="binding site" evidence="10">
    <location>
        <position position="326"/>
    </location>
    <ligand>
        <name>substrate</name>
    </ligand>
</feature>
<evidence type="ECO:0000259" key="13">
    <source>
        <dbReference type="PROSITE" id="PS00906"/>
    </source>
</evidence>
<dbReference type="EC" id="4.1.1.37" evidence="5 10"/>
<dbReference type="EMBL" id="QOVW01000080">
    <property type="protein sequence ID" value="RDB35603.1"/>
    <property type="molecule type" value="Genomic_DNA"/>
</dbReference>
<comment type="subunit">
    <text evidence="4 10">Homodimer.</text>
</comment>
<accession>A0A369KV22</accession>
<feature type="site" description="Transition state stabilizer" evidence="10">
    <location>
        <position position="72"/>
    </location>
</feature>
<dbReference type="AlphaFoldDB" id="A0A369KV22"/>
<dbReference type="PANTHER" id="PTHR21091:SF169">
    <property type="entry name" value="UROPORPHYRINOGEN DECARBOXYLASE"/>
    <property type="match status" value="1"/>
</dbReference>
<evidence type="ECO:0000256" key="4">
    <source>
        <dbReference type="ARBA" id="ARBA00011738"/>
    </source>
</evidence>
<dbReference type="GO" id="GO:0004853">
    <property type="term" value="F:uroporphyrinogen decarboxylase activity"/>
    <property type="evidence" value="ECO:0007669"/>
    <property type="project" value="UniProtKB-UniRule"/>
</dbReference>
<protein>
    <recommendedName>
        <fullName evidence="5 10">Uroporphyrinogen decarboxylase</fullName>
        <shortName evidence="10">UPD</shortName>
        <shortName evidence="10">URO-D</shortName>
        <ecNumber evidence="5 10">4.1.1.37</ecNumber>
    </recommendedName>
</protein>
<organism evidence="15 16">
    <name type="scientific">Spirobacillus cienkowskii</name>
    <dbReference type="NCBI Taxonomy" id="495820"/>
    <lineage>
        <taxon>Bacteria</taxon>
        <taxon>Pseudomonadati</taxon>
        <taxon>Bdellovibrionota</taxon>
        <taxon>Oligoflexia</taxon>
        <taxon>Silvanigrellales</taxon>
        <taxon>Spirobacillus</taxon>
    </lineage>
</organism>
<feature type="domain" description="Uroporphyrinogen decarboxylase (URO-D)" evidence="13">
    <location>
        <begin position="18"/>
        <end position="27"/>
    </location>
</feature>
<dbReference type="GO" id="GO:0005829">
    <property type="term" value="C:cytosol"/>
    <property type="evidence" value="ECO:0007669"/>
    <property type="project" value="UniProtKB-SubCell"/>
</dbReference>
<evidence type="ECO:0000259" key="14">
    <source>
        <dbReference type="PROSITE" id="PS00907"/>
    </source>
</evidence>
<dbReference type="PANTHER" id="PTHR21091">
    <property type="entry name" value="METHYLTETRAHYDROFOLATE:HOMOCYSTEINE METHYLTRANSFERASE RELATED"/>
    <property type="match status" value="1"/>
</dbReference>
<evidence type="ECO:0000256" key="5">
    <source>
        <dbReference type="ARBA" id="ARBA00012288"/>
    </source>
</evidence>
<comment type="similarity">
    <text evidence="3 10 12">Belongs to the uroporphyrinogen decarboxylase family.</text>
</comment>
<evidence type="ECO:0000256" key="10">
    <source>
        <dbReference type="HAMAP-Rule" id="MF_00218"/>
    </source>
</evidence>
<sequence>MEKILLEAAQGKKTKNIPIWLMRQAGRYLPEYQEYRKKYNTLKMFQTPEIASEITLQPLRRFPLDGAILYADILLIPDAMGLQLSFVEKEGPRFAKTIRSKNDLLSILPLAENLEKLITKLNYVAETLDIVKSKISSSTTLIGFAGAPFTVASYMIEGGGSAKNDFFHSKKLMFEDPETFHQLMQLITNATIAYLKMQIHAGAEVVQIFESWSGALSPAQYREFCLPYAQKIISEIKPMVPVIHFLGQGAALLPEVILTQPSVYGVDWRQDLAQVSSTFKNTGIALQGNLDPLLLYAPKKLLEQNAKRCLTIGAQHPHGYIFNLGHGCTPQTPIENVEFLVNLVKNF</sequence>
<dbReference type="Gene3D" id="3.20.20.210">
    <property type="match status" value="1"/>
</dbReference>
<evidence type="ECO:0000256" key="12">
    <source>
        <dbReference type="RuleBase" id="RU004169"/>
    </source>
</evidence>
<dbReference type="HAMAP" id="MF_00218">
    <property type="entry name" value="URO_D"/>
    <property type="match status" value="1"/>
</dbReference>
<dbReference type="UniPathway" id="UPA00251">
    <property type="reaction ID" value="UER00321"/>
</dbReference>
<evidence type="ECO:0000256" key="1">
    <source>
        <dbReference type="ARBA" id="ARBA00004514"/>
    </source>
</evidence>
<feature type="binding site" evidence="10">
    <location>
        <position position="72"/>
    </location>
    <ligand>
        <name>substrate</name>
    </ligand>
</feature>
<dbReference type="Pfam" id="PF01208">
    <property type="entry name" value="URO-D"/>
    <property type="match status" value="1"/>
</dbReference>
<evidence type="ECO:0000313" key="15">
    <source>
        <dbReference type="EMBL" id="RDB35603.1"/>
    </source>
</evidence>
<keyword evidence="8 10" id="KW-0456">Lyase</keyword>
<evidence type="ECO:0000256" key="11">
    <source>
        <dbReference type="RuleBase" id="RU000554"/>
    </source>
</evidence>
<dbReference type="PROSITE" id="PS00906">
    <property type="entry name" value="UROD_1"/>
    <property type="match status" value="1"/>
</dbReference>
<evidence type="ECO:0000256" key="8">
    <source>
        <dbReference type="ARBA" id="ARBA00023239"/>
    </source>
</evidence>
<evidence type="ECO:0000256" key="9">
    <source>
        <dbReference type="ARBA" id="ARBA00023244"/>
    </source>
</evidence>
<gene>
    <name evidence="10 15" type="primary">hemE</name>
    <name evidence="15" type="ORF">DCC88_09320</name>
</gene>